<evidence type="ECO:0000313" key="3">
    <source>
        <dbReference type="EMBL" id="SFV75237.1"/>
    </source>
</evidence>
<dbReference type="Gene3D" id="3.40.33.10">
    <property type="entry name" value="CAP"/>
    <property type="match status" value="1"/>
</dbReference>
<dbReference type="Pfam" id="PF00188">
    <property type="entry name" value="CAP"/>
    <property type="match status" value="1"/>
</dbReference>
<organism evidence="2">
    <name type="scientific">hydrothermal vent metagenome</name>
    <dbReference type="NCBI Taxonomy" id="652676"/>
    <lineage>
        <taxon>unclassified sequences</taxon>
        <taxon>metagenomes</taxon>
        <taxon>ecological metagenomes</taxon>
    </lineage>
</organism>
<proteinExistence type="predicted"/>
<dbReference type="EMBL" id="FPHP01000022">
    <property type="protein sequence ID" value="SFV75237.1"/>
    <property type="molecule type" value="Genomic_DNA"/>
</dbReference>
<evidence type="ECO:0000259" key="1">
    <source>
        <dbReference type="Pfam" id="PF00188"/>
    </source>
</evidence>
<dbReference type="PROSITE" id="PS51257">
    <property type="entry name" value="PROKAR_LIPOPROTEIN"/>
    <property type="match status" value="1"/>
</dbReference>
<dbReference type="PANTHER" id="PTHR31157">
    <property type="entry name" value="SCP DOMAIN-CONTAINING PROTEIN"/>
    <property type="match status" value="1"/>
</dbReference>
<dbReference type="AlphaFoldDB" id="A0A1W1BIF3"/>
<dbReference type="EMBL" id="FPHB01000022">
    <property type="protein sequence ID" value="SFV53286.1"/>
    <property type="molecule type" value="Genomic_DNA"/>
</dbReference>
<dbReference type="CDD" id="cd05379">
    <property type="entry name" value="CAP_bacterial"/>
    <property type="match status" value="1"/>
</dbReference>
<name>A0A1W1BIF3_9ZZZZ</name>
<dbReference type="PANTHER" id="PTHR31157:SF1">
    <property type="entry name" value="SCP DOMAIN-CONTAINING PROTEIN"/>
    <property type="match status" value="1"/>
</dbReference>
<evidence type="ECO:0000313" key="2">
    <source>
        <dbReference type="EMBL" id="SFV53286.1"/>
    </source>
</evidence>
<reference evidence="2" key="1">
    <citation type="submission" date="2016-10" db="EMBL/GenBank/DDBJ databases">
        <authorList>
            <person name="de Groot N.N."/>
        </authorList>
    </citation>
    <scope>NUCLEOTIDE SEQUENCE</scope>
</reference>
<dbReference type="InterPro" id="IPR014044">
    <property type="entry name" value="CAP_dom"/>
</dbReference>
<protein>
    <submittedName>
        <fullName evidence="2">Putative periplasmic protein</fullName>
    </submittedName>
</protein>
<dbReference type="SUPFAM" id="SSF55797">
    <property type="entry name" value="PR-1-like"/>
    <property type="match status" value="1"/>
</dbReference>
<gene>
    <name evidence="3" type="ORF">MNB_SM-3-284</name>
    <name evidence="2" type="ORF">MNB_SM-7-898</name>
</gene>
<accession>A0A1W1BIF3</accession>
<dbReference type="InterPro" id="IPR035940">
    <property type="entry name" value="CAP_sf"/>
</dbReference>
<feature type="domain" description="SCP" evidence="1">
    <location>
        <begin position="54"/>
        <end position="170"/>
    </location>
</feature>
<sequence>MIKKYSSIVLSTLFFLSGCGTETTNDTSDTNDTVILQDINDTLQNITIKKSSALEQLNQIRTQLGLNPLKPNPYLTTAAQNHAKYLFIHHISGHYETQGQEGFTGKTPLDRTIYAGYKSRAVSENVSTGQKDEQASIDGLMSAIYHRLGFLDMNIDEIGTANEQNSSYVYDMGNSYLNALCNGQSFDGSGEYYYDVCANEDFKIKATTYNQAKNQIKNTNPTYVIYPYKNQQEVNPVFYEESPDPLPDYSVSGYPISILFNDAKIDTELLNVTSFTLTTNHMQIPLIQHNDGSTILTQQNDINDHLSAYEFAIFAKQRLDYNTTYQASFVYNYNGEDKNITWSFTTKSLPNLITFENKDINIALNTPFYLYFPPKDQNDVINSNSIGCTYTQGGYAKPTITFYDQNTLFITINGKDIDSCDVNINGEKKLTLHIQN</sequence>